<name>A0A075I1H8_9ARCH</name>
<dbReference type="AlphaFoldDB" id="A0A075I1H8"/>
<organism evidence="1">
    <name type="scientific">uncultured marine thaumarchaeote SAT1000_09_C07</name>
    <dbReference type="NCBI Taxonomy" id="1456369"/>
    <lineage>
        <taxon>Archaea</taxon>
        <taxon>Nitrososphaerota</taxon>
        <taxon>environmental samples</taxon>
    </lineage>
</organism>
<sequence length="33" mass="3939">MAVEAVFKSWMGERAVIYREKIILQKVLQMEQL</sequence>
<accession>A0A075I1H8</accession>
<reference evidence="1" key="1">
    <citation type="journal article" date="2014" name="Genome Biol. Evol.">
        <title>Pangenome evidence for extensive interdomain horizontal transfer affecting lineage core and shell genes in uncultured planktonic thaumarchaeota and euryarchaeota.</title>
        <authorList>
            <person name="Deschamps P."/>
            <person name="Zivanovic Y."/>
            <person name="Moreira D."/>
            <person name="Rodriguez-Valera F."/>
            <person name="Lopez-Garcia P."/>
        </authorList>
    </citation>
    <scope>NUCLEOTIDE SEQUENCE</scope>
</reference>
<dbReference type="EMBL" id="KF901210">
    <property type="protein sequence ID" value="AIF22426.1"/>
    <property type="molecule type" value="Genomic_DNA"/>
</dbReference>
<proteinExistence type="predicted"/>
<protein>
    <submittedName>
        <fullName evidence="1">Uncharacterized protein</fullName>
    </submittedName>
</protein>
<evidence type="ECO:0000313" key="1">
    <source>
        <dbReference type="EMBL" id="AIF22426.1"/>
    </source>
</evidence>